<keyword evidence="15" id="KW-0479">Metal-binding</keyword>
<dbReference type="Gene3D" id="3.30.360.10">
    <property type="entry name" value="Dihydrodipicolinate Reductase, domain 2"/>
    <property type="match status" value="1"/>
</dbReference>
<evidence type="ECO:0000256" key="4">
    <source>
        <dbReference type="ARBA" id="ARBA00004986"/>
    </source>
</evidence>
<accession>A0AAD4T1E3</accession>
<dbReference type="InterPro" id="IPR005106">
    <property type="entry name" value="Asp/hSer_DH_NAD-bd"/>
</dbReference>
<comment type="function">
    <text evidence="28">Bifunctional aspartate kinase and homoserine dehydrogenase that catalyzes the first and the third steps toward the synthesis of lysine, methionine and threonine from aspartate.</text>
</comment>
<dbReference type="Gene3D" id="3.40.1160.10">
    <property type="entry name" value="Acetylglutamate kinase-like"/>
    <property type="match status" value="1"/>
</dbReference>
<evidence type="ECO:0000256" key="29">
    <source>
        <dbReference type="ARBA" id="ARBA00048561"/>
    </source>
</evidence>
<dbReference type="InterPro" id="IPR054352">
    <property type="entry name" value="ACT_Aspartokinase"/>
</dbReference>
<dbReference type="CDD" id="cd04257">
    <property type="entry name" value="AAK_AK-HSDH"/>
    <property type="match status" value="1"/>
</dbReference>
<keyword evidence="10" id="KW-0150">Chloroplast</keyword>
<dbReference type="GO" id="GO:0009088">
    <property type="term" value="P:threonine biosynthetic process"/>
    <property type="evidence" value="ECO:0007669"/>
    <property type="project" value="UniProtKB-KW"/>
</dbReference>
<dbReference type="NCBIfam" id="TIGR00657">
    <property type="entry name" value="asp_kinases"/>
    <property type="match status" value="1"/>
</dbReference>
<evidence type="ECO:0000313" key="33">
    <source>
        <dbReference type="Proteomes" id="UP001202328"/>
    </source>
</evidence>
<evidence type="ECO:0000256" key="11">
    <source>
        <dbReference type="ARBA" id="ARBA00022605"/>
    </source>
</evidence>
<dbReference type="AlphaFoldDB" id="A0AAD4T1E3"/>
<comment type="pathway">
    <text evidence="4">Amino-acid biosynthesis; L-methionine biosynthesis via de novo pathway; L-homoserine from L-aspartate: step 1/3.</text>
</comment>
<keyword evidence="19" id="KW-0067">ATP-binding</keyword>
<keyword evidence="26" id="KW-0486">Methionine biosynthesis</keyword>
<comment type="pathway">
    <text evidence="5">Amino-acid biosynthesis; L-threonine biosynthesis; L-threonine from L-aspartate: step 3/5.</text>
</comment>
<dbReference type="SUPFAM" id="SSF51735">
    <property type="entry name" value="NAD(P)-binding Rossmann-fold domains"/>
    <property type="match status" value="1"/>
</dbReference>
<dbReference type="Pfam" id="PF00742">
    <property type="entry name" value="Homoserine_dh"/>
    <property type="match status" value="1"/>
</dbReference>
<evidence type="ECO:0000256" key="24">
    <source>
        <dbReference type="ARBA" id="ARBA00023053"/>
    </source>
</evidence>
<dbReference type="Pfam" id="PF03447">
    <property type="entry name" value="NAD_binding_3"/>
    <property type="match status" value="1"/>
</dbReference>
<proteinExistence type="inferred from homology"/>
<evidence type="ECO:0000256" key="27">
    <source>
        <dbReference type="ARBA" id="ARBA00023268"/>
    </source>
</evidence>
<evidence type="ECO:0000256" key="19">
    <source>
        <dbReference type="ARBA" id="ARBA00022840"/>
    </source>
</evidence>
<protein>
    <recommendedName>
        <fullName evidence="31">ACT domain-containing protein</fullName>
    </recommendedName>
</protein>
<feature type="domain" description="ACT" evidence="31">
    <location>
        <begin position="412"/>
        <end position="487"/>
    </location>
</feature>
<evidence type="ECO:0000256" key="16">
    <source>
        <dbReference type="ARBA" id="ARBA00022737"/>
    </source>
</evidence>
<dbReference type="InterPro" id="IPR036393">
    <property type="entry name" value="AceGlu_kinase-like_sf"/>
</dbReference>
<evidence type="ECO:0000256" key="12">
    <source>
        <dbReference type="ARBA" id="ARBA00022640"/>
    </source>
</evidence>
<evidence type="ECO:0000256" key="13">
    <source>
        <dbReference type="ARBA" id="ARBA00022679"/>
    </source>
</evidence>
<feature type="domain" description="ACT" evidence="31">
    <location>
        <begin position="493"/>
        <end position="570"/>
    </location>
</feature>
<keyword evidence="22" id="KW-0560">Oxidoreductase</keyword>
<dbReference type="GO" id="GO:0009086">
    <property type="term" value="P:methionine biosynthetic process"/>
    <property type="evidence" value="ECO:0007669"/>
    <property type="project" value="UniProtKB-KW"/>
</dbReference>
<dbReference type="InterPro" id="IPR041743">
    <property type="entry name" value="AK-HSDH_N"/>
</dbReference>
<dbReference type="CDD" id="cd04921">
    <property type="entry name" value="ACT_AKi-HSDH-ThrA-like_1"/>
    <property type="match status" value="1"/>
</dbReference>
<keyword evidence="16" id="KW-0677">Repeat</keyword>
<keyword evidence="13" id="KW-0808">Transferase</keyword>
<dbReference type="FunFam" id="3.40.50.720:FF:000083">
    <property type="entry name" value="Bifunctional aspartokinase/homoserine dehydrogenase"/>
    <property type="match status" value="1"/>
</dbReference>
<dbReference type="Gene3D" id="3.30.2130.10">
    <property type="entry name" value="VC0802-like"/>
    <property type="match status" value="1"/>
</dbReference>
<dbReference type="FunFam" id="3.40.1160.10:FF:000017">
    <property type="entry name" value="Bifunctional aspartokinase/homoserine dehydrogenase"/>
    <property type="match status" value="1"/>
</dbReference>
<dbReference type="FunFam" id="3.30.360.10:FF:000006">
    <property type="entry name" value="Bifunctional aspartokinase/homoserine dehydrogenase"/>
    <property type="match status" value="1"/>
</dbReference>
<dbReference type="GO" id="GO:0009090">
    <property type="term" value="P:homoserine biosynthetic process"/>
    <property type="evidence" value="ECO:0007669"/>
    <property type="project" value="TreeGrafter"/>
</dbReference>
<dbReference type="PROSITE" id="PS51671">
    <property type="entry name" value="ACT"/>
    <property type="match status" value="2"/>
</dbReference>
<comment type="pathway">
    <text evidence="7">Amino-acid biosynthesis; L-threonine biosynthesis; L-threonine from L-aspartate: step 1/5.</text>
</comment>
<dbReference type="GO" id="GO:0004412">
    <property type="term" value="F:homoserine dehydrogenase activity"/>
    <property type="evidence" value="ECO:0007669"/>
    <property type="project" value="UniProtKB-EC"/>
</dbReference>
<evidence type="ECO:0000256" key="25">
    <source>
        <dbReference type="ARBA" id="ARBA00023154"/>
    </source>
</evidence>
<dbReference type="PROSITE" id="PS01042">
    <property type="entry name" value="HOMOSER_DHGENASE"/>
    <property type="match status" value="1"/>
</dbReference>
<keyword evidence="27" id="KW-0511">Multifunctional enzyme</keyword>
<evidence type="ECO:0000256" key="1">
    <source>
        <dbReference type="ARBA" id="ARBA00001920"/>
    </source>
</evidence>
<dbReference type="Gene3D" id="3.40.50.720">
    <property type="entry name" value="NAD(P)-binding Rossmann-like Domain"/>
    <property type="match status" value="1"/>
</dbReference>
<comment type="catalytic activity">
    <reaction evidence="29">
        <text>L-aspartate + ATP = 4-phospho-L-aspartate + ADP</text>
        <dbReference type="Rhea" id="RHEA:23776"/>
        <dbReference type="ChEBI" id="CHEBI:29991"/>
        <dbReference type="ChEBI" id="CHEBI:30616"/>
        <dbReference type="ChEBI" id="CHEBI:57535"/>
        <dbReference type="ChEBI" id="CHEBI:456216"/>
        <dbReference type="EC" id="2.7.2.4"/>
    </reaction>
    <physiologicalReaction direction="left-to-right" evidence="29">
        <dbReference type="Rhea" id="RHEA:23777"/>
    </physiologicalReaction>
</comment>
<dbReference type="Proteomes" id="UP001202328">
    <property type="component" value="Unassembled WGS sequence"/>
</dbReference>
<keyword evidence="12" id="KW-0934">Plastid</keyword>
<comment type="cofactor">
    <cofactor evidence="1">
        <name>a metal cation</name>
        <dbReference type="ChEBI" id="CHEBI:25213"/>
    </cofactor>
</comment>
<evidence type="ECO:0000256" key="30">
    <source>
        <dbReference type="ARBA" id="ARBA00048841"/>
    </source>
</evidence>
<evidence type="ECO:0000256" key="3">
    <source>
        <dbReference type="ARBA" id="ARBA00004766"/>
    </source>
</evidence>
<keyword evidence="17" id="KW-0547">Nucleotide-binding</keyword>
<keyword evidence="21" id="KW-0809">Transit peptide</keyword>
<name>A0AAD4T1E3_9MAGN</name>
<evidence type="ECO:0000256" key="8">
    <source>
        <dbReference type="ARBA" id="ARBA00007952"/>
    </source>
</evidence>
<keyword evidence="20" id="KW-0521">NADP</keyword>
<evidence type="ECO:0000256" key="20">
    <source>
        <dbReference type="ARBA" id="ARBA00022857"/>
    </source>
</evidence>
<evidence type="ECO:0000256" key="26">
    <source>
        <dbReference type="ARBA" id="ARBA00023167"/>
    </source>
</evidence>
<dbReference type="CDD" id="cd04922">
    <property type="entry name" value="ACT_AKi-HSDH-ThrA_2"/>
    <property type="match status" value="1"/>
</dbReference>
<dbReference type="NCBIfam" id="NF006959">
    <property type="entry name" value="PRK09436.1"/>
    <property type="match status" value="1"/>
</dbReference>
<dbReference type="InterPro" id="IPR036291">
    <property type="entry name" value="NAD(P)-bd_dom_sf"/>
</dbReference>
<evidence type="ECO:0000256" key="18">
    <source>
        <dbReference type="ARBA" id="ARBA00022777"/>
    </source>
</evidence>
<evidence type="ECO:0000256" key="17">
    <source>
        <dbReference type="ARBA" id="ARBA00022741"/>
    </source>
</evidence>
<keyword evidence="25" id="KW-0457">Lysine biosynthesis</keyword>
<keyword evidence="11" id="KW-0028">Amino-acid biosynthesis</keyword>
<organism evidence="32 33">
    <name type="scientific">Papaver atlanticum</name>
    <dbReference type="NCBI Taxonomy" id="357466"/>
    <lineage>
        <taxon>Eukaryota</taxon>
        <taxon>Viridiplantae</taxon>
        <taxon>Streptophyta</taxon>
        <taxon>Embryophyta</taxon>
        <taxon>Tracheophyta</taxon>
        <taxon>Spermatophyta</taxon>
        <taxon>Magnoliopsida</taxon>
        <taxon>Ranunculales</taxon>
        <taxon>Papaveraceae</taxon>
        <taxon>Papaveroideae</taxon>
        <taxon>Papaver</taxon>
    </lineage>
</organism>
<evidence type="ECO:0000313" key="32">
    <source>
        <dbReference type="EMBL" id="KAI3931818.1"/>
    </source>
</evidence>
<dbReference type="InterPro" id="IPR001048">
    <property type="entry name" value="Asp/Glu/Uridylate_kinase"/>
</dbReference>
<dbReference type="InterPro" id="IPR018042">
    <property type="entry name" value="Aspartate_kinase_CS"/>
</dbReference>
<comment type="subcellular location">
    <subcellularLocation>
        <location evidence="2">Plastid</location>
        <location evidence="2">Chloroplast</location>
    </subcellularLocation>
</comment>
<evidence type="ECO:0000256" key="15">
    <source>
        <dbReference type="ARBA" id="ARBA00022723"/>
    </source>
</evidence>
<dbReference type="SUPFAM" id="SSF53633">
    <property type="entry name" value="Carbamate kinase-like"/>
    <property type="match status" value="1"/>
</dbReference>
<dbReference type="InterPro" id="IPR001341">
    <property type="entry name" value="Asp_kinase"/>
</dbReference>
<keyword evidence="24" id="KW-0915">Sodium</keyword>
<evidence type="ECO:0000256" key="21">
    <source>
        <dbReference type="ARBA" id="ARBA00022946"/>
    </source>
</evidence>
<dbReference type="Pfam" id="PF00696">
    <property type="entry name" value="AA_kinase"/>
    <property type="match status" value="1"/>
</dbReference>
<evidence type="ECO:0000256" key="10">
    <source>
        <dbReference type="ARBA" id="ARBA00022528"/>
    </source>
</evidence>
<evidence type="ECO:0000256" key="23">
    <source>
        <dbReference type="ARBA" id="ARBA00023027"/>
    </source>
</evidence>
<dbReference type="GO" id="GO:0009507">
    <property type="term" value="C:chloroplast"/>
    <property type="evidence" value="ECO:0007669"/>
    <property type="project" value="UniProtKB-SubCell"/>
</dbReference>
<comment type="similarity">
    <text evidence="9">In the N-terminal section; belongs to the aspartokinase family.</text>
</comment>
<evidence type="ECO:0000259" key="31">
    <source>
        <dbReference type="PROSITE" id="PS51671"/>
    </source>
</evidence>
<dbReference type="InterPro" id="IPR011147">
    <property type="entry name" value="Bifunc_Aspkin/hSer_DH"/>
</dbReference>
<dbReference type="GO" id="GO:0050661">
    <property type="term" value="F:NADP binding"/>
    <property type="evidence" value="ECO:0007669"/>
    <property type="project" value="InterPro"/>
</dbReference>
<dbReference type="InterPro" id="IPR019811">
    <property type="entry name" value="HDH_CS"/>
</dbReference>
<keyword evidence="23" id="KW-0520">NAD</keyword>
<evidence type="ECO:0000256" key="2">
    <source>
        <dbReference type="ARBA" id="ARBA00004229"/>
    </source>
</evidence>
<dbReference type="GO" id="GO:0005524">
    <property type="term" value="F:ATP binding"/>
    <property type="evidence" value="ECO:0007669"/>
    <property type="project" value="UniProtKB-KW"/>
</dbReference>
<comment type="pathway">
    <text evidence="6">Amino-acid biosynthesis; L-methionine biosynthesis via de novo pathway; L-homoserine from L-aspartate: step 3/3.</text>
</comment>
<dbReference type="GO" id="GO:0009085">
    <property type="term" value="P:lysine biosynthetic process"/>
    <property type="evidence" value="ECO:0007669"/>
    <property type="project" value="UniProtKB-KW"/>
</dbReference>
<dbReference type="GO" id="GO:0046872">
    <property type="term" value="F:metal ion binding"/>
    <property type="evidence" value="ECO:0007669"/>
    <property type="project" value="UniProtKB-KW"/>
</dbReference>
<dbReference type="SUPFAM" id="SSF55021">
    <property type="entry name" value="ACT-like"/>
    <property type="match status" value="2"/>
</dbReference>
<keyword evidence="14" id="KW-0791">Threonine biosynthesis</keyword>
<dbReference type="NCBIfam" id="NF007003">
    <property type="entry name" value="PRK09466.1"/>
    <property type="match status" value="1"/>
</dbReference>
<comment type="caution">
    <text evidence="32">The sequence shown here is derived from an EMBL/GenBank/DDBJ whole genome shotgun (WGS) entry which is preliminary data.</text>
</comment>
<sequence>MAFSSTLSPPSCSCFSNNVDSISKKTFLFSQSSSKLSFLNRSSISRLGCVSNGVRTRSLRGCVFASVADISLEKSVEAVSLPKGDMWSIHKFGGTCVGTSERIQKVAEIIVNDSSEGKVVVVSAMSKVTDMMYNLINKAQSRDDSYIAALDDVLEKHKLTAHELLEGNDLLKFISRLHDDIGNLKAMLRAIYIAGHATESFSDFVAGHGELWSAQILSAVVRKLGVDCNWMDTREVIIVNPTSANQVDPDLEVSERSLEEWYSKNPSKTIIATGFIASTPKKIPTTLKRDGSDFSAAIMGALFRARQVTIWTDVDGVYSADPRKVSEAVILNTLSYQEAWEMSYFGANVLHPRTIIPVMRYDIPIVIRNIFNLSAPGTIICRPTADENGDSQGLNSIVKGFATIDNLALVNVEGTGMAGVPGTASEIFGTVKDVGANVIMISQASSEHSVCFAVPENEVKAVADALESRFSQALGAGRLSKVEVIRNCSILAAVGQKMASTPGVSATLFNALAKANINIRAIAQGCSEYNITVVLKREDCIRALRAVHSRFYLSKTTIAMGIVGPGLIGATLLDQLRDQAAVLKEKFNIDLRVMGITGSKKMVLSDLGIDLSRWREDLKEKAEEANMEKFTQHVHGNHFIPNTALVDCTADEKIASHYLGWLRKGIHVITPNKKANSGPLDRYLKLRALQRQSYTHYFYEATVGAGLPIISTLRGLLETGDKILRVEGIFSGTLSYIFNNFIEDQAFSEVVTEAKNAGYTEPDPRDDLSGMDVARKVIILARESGLRLELSDIQVDSLVPEPLKSSASAEEFLRRLPEFDQEIAKKRLDAEAAGEVLRYVGVVDAVQNKGFVELRRYKKEHPFAQLSGSDNIIAFTTTRYKEEQPLIVRGPGAGAEVTAGGIFCDLLRLASYLGAPS</sequence>
<dbReference type="FunFam" id="3.30.2130.10:FF:000001">
    <property type="entry name" value="Bifunctional aspartokinase/homoserine dehydrogenase"/>
    <property type="match status" value="1"/>
</dbReference>
<evidence type="ECO:0000256" key="28">
    <source>
        <dbReference type="ARBA" id="ARBA00044938"/>
    </source>
</evidence>
<dbReference type="Gene3D" id="1.20.120.1320">
    <property type="entry name" value="Aspartokinase, catalytic domain"/>
    <property type="match status" value="1"/>
</dbReference>
<keyword evidence="18" id="KW-0418">Kinase</keyword>
<dbReference type="PROSITE" id="PS00324">
    <property type="entry name" value="ASPARTOKINASE"/>
    <property type="match status" value="1"/>
</dbReference>
<evidence type="ECO:0000256" key="6">
    <source>
        <dbReference type="ARBA" id="ARBA00005062"/>
    </source>
</evidence>
<comment type="similarity">
    <text evidence="8">In the C-terminal section; belongs to the homoserine dehydrogenase family.</text>
</comment>
<dbReference type="GO" id="GO:0004072">
    <property type="term" value="F:aspartate kinase activity"/>
    <property type="evidence" value="ECO:0007669"/>
    <property type="project" value="UniProtKB-EC"/>
</dbReference>
<dbReference type="InterPro" id="IPR042199">
    <property type="entry name" value="AsparK_Bifunc_asparK/hSer_DH"/>
</dbReference>
<dbReference type="PANTHER" id="PTHR43070">
    <property type="match status" value="1"/>
</dbReference>
<dbReference type="InterPro" id="IPR045865">
    <property type="entry name" value="ACT-like_dom_sf"/>
</dbReference>
<comment type="catalytic activity">
    <reaction evidence="30">
        <text>L-homoserine + NADP(+) = L-aspartate 4-semialdehyde + NADPH + H(+)</text>
        <dbReference type="Rhea" id="RHEA:15761"/>
        <dbReference type="ChEBI" id="CHEBI:15378"/>
        <dbReference type="ChEBI" id="CHEBI:57476"/>
        <dbReference type="ChEBI" id="CHEBI:57783"/>
        <dbReference type="ChEBI" id="CHEBI:58349"/>
        <dbReference type="ChEBI" id="CHEBI:537519"/>
        <dbReference type="EC" id="1.1.1.3"/>
    </reaction>
    <physiologicalReaction direction="right-to-left" evidence="30">
        <dbReference type="Rhea" id="RHEA:15763"/>
    </physiologicalReaction>
</comment>
<dbReference type="InterPro" id="IPR002912">
    <property type="entry name" value="ACT_dom"/>
</dbReference>
<evidence type="ECO:0000256" key="7">
    <source>
        <dbReference type="ARBA" id="ARBA00005139"/>
    </source>
</evidence>
<evidence type="ECO:0000256" key="5">
    <source>
        <dbReference type="ARBA" id="ARBA00005056"/>
    </source>
</evidence>
<comment type="pathway">
    <text evidence="3">Amino-acid biosynthesis; L-lysine biosynthesis via DAP pathway; (S)-tetrahydrodipicolinate from L-aspartate: step 1/4.</text>
</comment>
<dbReference type="EMBL" id="JAJJMB010007130">
    <property type="protein sequence ID" value="KAI3931818.1"/>
    <property type="molecule type" value="Genomic_DNA"/>
</dbReference>
<dbReference type="PANTHER" id="PTHR43070:SF5">
    <property type="entry name" value="HOMOSERINE DEHYDROGENASE"/>
    <property type="match status" value="1"/>
</dbReference>
<reference evidence="32" key="1">
    <citation type="submission" date="2022-04" db="EMBL/GenBank/DDBJ databases">
        <title>A functionally conserved STORR gene fusion in Papaver species that diverged 16.8 million years ago.</title>
        <authorList>
            <person name="Catania T."/>
        </authorList>
    </citation>
    <scope>NUCLEOTIDE SEQUENCE</scope>
    <source>
        <strain evidence="32">S-188037</strain>
    </source>
</reference>
<dbReference type="SUPFAM" id="SSF55347">
    <property type="entry name" value="Glyceraldehyde-3-phosphate dehydrogenase-like, C-terminal domain"/>
    <property type="match status" value="1"/>
</dbReference>
<evidence type="ECO:0000256" key="14">
    <source>
        <dbReference type="ARBA" id="ARBA00022697"/>
    </source>
</evidence>
<gene>
    <name evidence="32" type="ORF">MKW98_012228</name>
</gene>
<dbReference type="Pfam" id="PF22468">
    <property type="entry name" value="ACT_9"/>
    <property type="match status" value="2"/>
</dbReference>
<keyword evidence="33" id="KW-1185">Reference proteome</keyword>
<dbReference type="InterPro" id="IPR001342">
    <property type="entry name" value="HDH_cat"/>
</dbReference>
<evidence type="ECO:0000256" key="22">
    <source>
        <dbReference type="ARBA" id="ARBA00023002"/>
    </source>
</evidence>
<evidence type="ECO:0000256" key="9">
    <source>
        <dbReference type="ARBA" id="ARBA00010046"/>
    </source>
</evidence>